<dbReference type="Pfam" id="PF01323">
    <property type="entry name" value="DSBA"/>
    <property type="match status" value="1"/>
</dbReference>
<evidence type="ECO:0000313" key="3">
    <source>
        <dbReference type="Proteomes" id="UP000665561"/>
    </source>
</evidence>
<dbReference type="RefSeq" id="WP_161747185.1">
    <property type="nucleotide sequence ID" value="NZ_JAAAMV010000036.1"/>
</dbReference>
<proteinExistence type="predicted"/>
<protein>
    <submittedName>
        <fullName evidence="2">DsbA family oxidoreductase</fullName>
    </submittedName>
</protein>
<sequence length="239" mass="26086">MKIEVWSDVMCPLCYIGKTNLEAALNRFAHKDQVELVYRPFQLFPDAPSNTGQNYYEWTARIHGGGMTADYAREANESVVKMAGDAGLAYNLDDLIPSNTTDALRVAVYAQSRGKAGAWMTRVSKAYFTDAMDIGDRAVLAELAGEVGLQAEEVSAMLAGDQNKDIVKQERQYGSRLGIAGTPFYIINDRYAVSGARTSSAFLAILEQAWREEHPLQMLDAAPNDESGGGLCGDGVCRI</sequence>
<dbReference type="CDD" id="cd03024">
    <property type="entry name" value="DsbA_FrnE"/>
    <property type="match status" value="1"/>
</dbReference>
<gene>
    <name evidence="2" type="ORF">GT019_30255</name>
</gene>
<dbReference type="EMBL" id="JAAAMV010000036">
    <property type="protein sequence ID" value="NBD28170.1"/>
    <property type="molecule type" value="Genomic_DNA"/>
</dbReference>
<evidence type="ECO:0000259" key="1">
    <source>
        <dbReference type="Pfam" id="PF01323"/>
    </source>
</evidence>
<dbReference type="PANTHER" id="PTHR13887">
    <property type="entry name" value="GLUTATHIONE S-TRANSFERASE KAPPA"/>
    <property type="match status" value="1"/>
</dbReference>
<name>A0ABW9XZM9_9BACL</name>
<keyword evidence="3" id="KW-1185">Reference proteome</keyword>
<dbReference type="InterPro" id="IPR001853">
    <property type="entry name" value="DSBA-like_thioredoxin_dom"/>
</dbReference>
<comment type="caution">
    <text evidence="2">The sequence shown here is derived from an EMBL/GenBank/DDBJ whole genome shotgun (WGS) entry which is preliminary data.</text>
</comment>
<dbReference type="Gene3D" id="3.40.30.10">
    <property type="entry name" value="Glutaredoxin"/>
    <property type="match status" value="1"/>
</dbReference>
<dbReference type="InterPro" id="IPR036249">
    <property type="entry name" value="Thioredoxin-like_sf"/>
</dbReference>
<dbReference type="SUPFAM" id="SSF52833">
    <property type="entry name" value="Thioredoxin-like"/>
    <property type="match status" value="1"/>
</dbReference>
<dbReference type="Proteomes" id="UP000665561">
    <property type="component" value="Unassembled WGS sequence"/>
</dbReference>
<evidence type="ECO:0000313" key="2">
    <source>
        <dbReference type="EMBL" id="NBD28170.1"/>
    </source>
</evidence>
<organism evidence="2 3">
    <name type="scientific">Paenibacillus glycinis</name>
    <dbReference type="NCBI Taxonomy" id="2697035"/>
    <lineage>
        <taxon>Bacteria</taxon>
        <taxon>Bacillati</taxon>
        <taxon>Bacillota</taxon>
        <taxon>Bacilli</taxon>
        <taxon>Bacillales</taxon>
        <taxon>Paenibacillaceae</taxon>
        <taxon>Paenibacillus</taxon>
    </lineage>
</organism>
<accession>A0ABW9XZM9</accession>
<reference evidence="2 3" key="1">
    <citation type="submission" date="2020-01" db="EMBL/GenBank/DDBJ databases">
        <title>Paenibacillus soybeanensis sp. nov. isolated from the nodules of soybean (Glycine max(L.) Merr).</title>
        <authorList>
            <person name="Wang H."/>
        </authorList>
    </citation>
    <scope>NUCLEOTIDE SEQUENCE [LARGE SCALE GENOMIC DNA]</scope>
    <source>
        <strain evidence="2 3">T1</strain>
    </source>
</reference>
<feature type="domain" description="DSBA-like thioredoxin" evidence="1">
    <location>
        <begin position="3"/>
        <end position="201"/>
    </location>
</feature>
<dbReference type="PANTHER" id="PTHR13887:SF41">
    <property type="entry name" value="THIOREDOXIN SUPERFAMILY PROTEIN"/>
    <property type="match status" value="1"/>
</dbReference>